<protein>
    <submittedName>
        <fullName evidence="2">Uncharacterized protein</fullName>
    </submittedName>
</protein>
<organism evidence="2">
    <name type="scientific">Oryza glumipatula</name>
    <dbReference type="NCBI Taxonomy" id="40148"/>
    <lineage>
        <taxon>Eukaryota</taxon>
        <taxon>Viridiplantae</taxon>
        <taxon>Streptophyta</taxon>
        <taxon>Embryophyta</taxon>
        <taxon>Tracheophyta</taxon>
        <taxon>Spermatophyta</taxon>
        <taxon>Magnoliopsida</taxon>
        <taxon>Liliopsida</taxon>
        <taxon>Poales</taxon>
        <taxon>Poaceae</taxon>
        <taxon>BOP clade</taxon>
        <taxon>Oryzoideae</taxon>
        <taxon>Oryzeae</taxon>
        <taxon>Oryzinae</taxon>
        <taxon>Oryza</taxon>
    </lineage>
</organism>
<reference evidence="2" key="1">
    <citation type="submission" date="2015-04" db="UniProtKB">
        <authorList>
            <consortium name="EnsemblPlants"/>
        </authorList>
    </citation>
    <scope>IDENTIFICATION</scope>
</reference>
<feature type="region of interest" description="Disordered" evidence="1">
    <location>
        <begin position="1"/>
        <end position="32"/>
    </location>
</feature>
<evidence type="ECO:0000313" key="3">
    <source>
        <dbReference type="Proteomes" id="UP000026961"/>
    </source>
</evidence>
<dbReference type="Gramene" id="OGLUM02G18610.1">
    <property type="protein sequence ID" value="OGLUM02G18610.1"/>
    <property type="gene ID" value="OGLUM02G18610"/>
</dbReference>
<reference evidence="2" key="2">
    <citation type="submission" date="2018-05" db="EMBL/GenBank/DDBJ databases">
        <title>OgluRS3 (Oryza glumaepatula Reference Sequence Version 3).</title>
        <authorList>
            <person name="Zhang J."/>
            <person name="Kudrna D."/>
            <person name="Lee S."/>
            <person name="Talag J."/>
            <person name="Welchert J."/>
            <person name="Wing R.A."/>
        </authorList>
    </citation>
    <scope>NUCLEOTIDE SEQUENCE [LARGE SCALE GENOMIC DNA]</scope>
</reference>
<name>A0A0D9YSW4_9ORYZ</name>
<evidence type="ECO:0000256" key="1">
    <source>
        <dbReference type="SAM" id="MobiDB-lite"/>
    </source>
</evidence>
<dbReference type="HOGENOM" id="CLU_2363127_0_0_1"/>
<dbReference type="AlphaFoldDB" id="A0A0D9YSW4"/>
<sequence>MPLRFDHKMERDEEDRDQGKQRGGTMAVKSRQEAILRPERGWKIDGQTLDTDIHDYTYFGTEKNVSEEEDVKMMRNKMSFAAVMFVRVSRSEPSES</sequence>
<evidence type="ECO:0000313" key="2">
    <source>
        <dbReference type="EnsemblPlants" id="OGLUM02G18610.1"/>
    </source>
</evidence>
<proteinExistence type="predicted"/>
<dbReference type="Proteomes" id="UP000026961">
    <property type="component" value="Chromosome 2"/>
</dbReference>
<keyword evidence="3" id="KW-1185">Reference proteome</keyword>
<accession>A0A0D9YSW4</accession>
<feature type="compositionally biased region" description="Basic and acidic residues" evidence="1">
    <location>
        <begin position="1"/>
        <end position="11"/>
    </location>
</feature>
<dbReference type="EnsemblPlants" id="OGLUM02G18610.1">
    <property type="protein sequence ID" value="OGLUM02G18610.1"/>
    <property type="gene ID" value="OGLUM02G18610"/>
</dbReference>